<reference evidence="3" key="1">
    <citation type="submission" date="2022-08" db="EMBL/GenBank/DDBJ databases">
        <authorList>
            <person name="Kallberg Y."/>
            <person name="Tangrot J."/>
            <person name="Rosling A."/>
        </authorList>
    </citation>
    <scope>NUCLEOTIDE SEQUENCE</scope>
    <source>
        <strain evidence="3">Wild A</strain>
    </source>
</reference>
<dbReference type="PROSITE" id="PS00463">
    <property type="entry name" value="ZN2_CY6_FUNGAL_1"/>
    <property type="match status" value="1"/>
</dbReference>
<evidence type="ECO:0000313" key="4">
    <source>
        <dbReference type="Proteomes" id="UP001153678"/>
    </source>
</evidence>
<name>A0A9W4WSU8_9GLOM</name>
<dbReference type="GO" id="GO:0000981">
    <property type="term" value="F:DNA-binding transcription factor activity, RNA polymerase II-specific"/>
    <property type="evidence" value="ECO:0007669"/>
    <property type="project" value="InterPro"/>
</dbReference>
<feature type="compositionally biased region" description="Polar residues" evidence="1">
    <location>
        <begin position="271"/>
        <end position="280"/>
    </location>
</feature>
<feature type="compositionally biased region" description="Basic residues" evidence="1">
    <location>
        <begin position="281"/>
        <end position="290"/>
    </location>
</feature>
<dbReference type="Proteomes" id="UP001153678">
    <property type="component" value="Unassembled WGS sequence"/>
</dbReference>
<proteinExistence type="predicted"/>
<organism evidence="3 4">
    <name type="scientific">Funneliformis geosporum</name>
    <dbReference type="NCBI Taxonomy" id="1117311"/>
    <lineage>
        <taxon>Eukaryota</taxon>
        <taxon>Fungi</taxon>
        <taxon>Fungi incertae sedis</taxon>
        <taxon>Mucoromycota</taxon>
        <taxon>Glomeromycotina</taxon>
        <taxon>Glomeromycetes</taxon>
        <taxon>Glomerales</taxon>
        <taxon>Glomeraceae</taxon>
        <taxon>Funneliformis</taxon>
    </lineage>
</organism>
<sequence>MSTKHITRKRGRINVVACNKCKRDKKKCDGSYLTQKPCRYCRDRNEFCEYTEPTRLRVTRIQGDNDEGLVSSDVGEVIINECEIISNQRQNDPLQHKMVDNESCKSDLFFQLFTDPDTTTEQMNILKRLYNEIMRNPEDPKLPGNQRDELCTKLKILSSSNKNVKIQIWNDLCSLVNELDKIITGGDSTILDSSFLDYNSWNSETLGFSSPVIPNTDIFSSDSTIPKTTESHGSNSIFSTELNLNSSTVLNDPQPAHGTVQSARKNKKTEIQNVKKTNNSKQRKNQRGNKRTQPYPAGGQIVIRPTKQAHTMIWHQNDPIDDVPIMAFHIQSSTHAAPSQPAPPPRRQAPHHPQRAQFQPPQTFAHYVPSIPIDLWDHSTTMTMLSPEPNSGFSEPNNDDILPITNSILLSPTPSLQDDLGDIVSSPSNSSIDHMRAISDDETERFGFAFTQSTRSPQSFTMEDFNFIEMYSNTSSVGMVDPFWKS</sequence>
<evidence type="ECO:0000313" key="3">
    <source>
        <dbReference type="EMBL" id="CAI2169690.1"/>
    </source>
</evidence>
<evidence type="ECO:0000259" key="2">
    <source>
        <dbReference type="PROSITE" id="PS50048"/>
    </source>
</evidence>
<dbReference type="InterPro" id="IPR001138">
    <property type="entry name" value="Zn2Cys6_DnaBD"/>
</dbReference>
<protein>
    <submittedName>
        <fullName evidence="3">8808_t:CDS:1</fullName>
    </submittedName>
</protein>
<dbReference type="Gene3D" id="4.10.240.10">
    <property type="entry name" value="Zn(2)-C6 fungal-type DNA-binding domain"/>
    <property type="match status" value="1"/>
</dbReference>
<dbReference type="GO" id="GO:0008270">
    <property type="term" value="F:zinc ion binding"/>
    <property type="evidence" value="ECO:0007669"/>
    <property type="project" value="InterPro"/>
</dbReference>
<evidence type="ECO:0000256" key="1">
    <source>
        <dbReference type="SAM" id="MobiDB-lite"/>
    </source>
</evidence>
<dbReference type="AlphaFoldDB" id="A0A9W4WSU8"/>
<dbReference type="InterPro" id="IPR036864">
    <property type="entry name" value="Zn2-C6_fun-type_DNA-bd_sf"/>
</dbReference>
<dbReference type="OrthoDB" id="2401262at2759"/>
<dbReference type="EMBL" id="CAMKVN010000613">
    <property type="protein sequence ID" value="CAI2169690.1"/>
    <property type="molecule type" value="Genomic_DNA"/>
</dbReference>
<feature type="region of interest" description="Disordered" evidence="1">
    <location>
        <begin position="333"/>
        <end position="356"/>
    </location>
</feature>
<accession>A0A9W4WSU8</accession>
<gene>
    <name evidence="3" type="ORF">FWILDA_LOCUS4206</name>
</gene>
<comment type="caution">
    <text evidence="3">The sequence shown here is derived from an EMBL/GenBank/DDBJ whole genome shotgun (WGS) entry which is preliminary data.</text>
</comment>
<feature type="region of interest" description="Disordered" evidence="1">
    <location>
        <begin position="247"/>
        <end position="299"/>
    </location>
</feature>
<dbReference type="SUPFAM" id="SSF57701">
    <property type="entry name" value="Zn2/Cys6 DNA-binding domain"/>
    <property type="match status" value="1"/>
</dbReference>
<feature type="domain" description="Zn(2)-C6 fungal-type" evidence="2">
    <location>
        <begin position="17"/>
        <end position="50"/>
    </location>
</feature>
<keyword evidence="4" id="KW-1185">Reference proteome</keyword>
<dbReference type="PROSITE" id="PS50048">
    <property type="entry name" value="ZN2_CY6_FUNGAL_2"/>
    <property type="match status" value="1"/>
</dbReference>
<dbReference type="Pfam" id="PF00172">
    <property type="entry name" value="Zn_clus"/>
    <property type="match status" value="1"/>
</dbReference>